<keyword evidence="2" id="KW-1185">Reference proteome</keyword>
<organism evidence="1 2">
    <name type="scientific">Paraglaciecola aquimarina</name>
    <dbReference type="NCBI Taxonomy" id="1235557"/>
    <lineage>
        <taxon>Bacteria</taxon>
        <taxon>Pseudomonadati</taxon>
        <taxon>Pseudomonadota</taxon>
        <taxon>Gammaproteobacteria</taxon>
        <taxon>Alteromonadales</taxon>
        <taxon>Alteromonadaceae</taxon>
        <taxon>Paraglaciecola</taxon>
    </lineage>
</organism>
<proteinExistence type="predicted"/>
<protein>
    <recommendedName>
        <fullName evidence="3">Phosphoenolpyruvate carboxylase</fullName>
    </recommendedName>
</protein>
<reference evidence="1 2" key="1">
    <citation type="submission" date="2023-10" db="EMBL/GenBank/DDBJ databases">
        <title>Glaciecola aquimarina strain GGW-M5 nov., isolated from a coastal seawater.</title>
        <authorList>
            <person name="Bayburt H."/>
            <person name="Kim J.M."/>
            <person name="Choi B.J."/>
            <person name="Jeon C.O."/>
        </authorList>
    </citation>
    <scope>NUCLEOTIDE SEQUENCE [LARGE SCALE GENOMIC DNA]</scope>
    <source>
        <strain evidence="1 2">KCTC 32108</strain>
    </source>
</reference>
<evidence type="ECO:0000313" key="2">
    <source>
        <dbReference type="Proteomes" id="UP001247805"/>
    </source>
</evidence>
<accession>A0ABU3T2F5</accession>
<evidence type="ECO:0000313" key="1">
    <source>
        <dbReference type="EMBL" id="MDU0356445.1"/>
    </source>
</evidence>
<comment type="caution">
    <text evidence="1">The sequence shown here is derived from an EMBL/GenBank/DDBJ whole genome shotgun (WGS) entry which is preliminary data.</text>
</comment>
<sequence>MSHTFATKNTVQSNPLFSLGKERLELIGKHADALMQGYLQGHVDESSFSPQGLQKLLDSRVVFYPDEQESLTLKPIVNELIASLTQDERKRQINSDVGEHLDQIHTRVQSLQAARQKGDYAASEHHIQLLTERVHDMTGQFGDAIESLWHRLNTEFGFVSSLDDKILEIELAQRQLRRILDGFKIINFDDLIQLAGSDGTLRKLLVSQLQARISEHSGSLLEVQKRLVLLMARFRHQQDRALLINRMSAFLRQHPNFQVGDYANRSQVPTVVNQAHGINSKAFVALDRAQDAYALAEIARAIPREPEQDSHSEKQTDGFAVTVQSLVATEQKQLAKDVEDFFIHVIDGSEAVSGVEYLAEQELPWDPEMWLFQIVAEYEGLPLHNKRSFKLEKDSAEHSRFNQLHIIKDVKVGMGFFGDFQALG</sequence>
<dbReference type="EMBL" id="JAWDIO010000002">
    <property type="protein sequence ID" value="MDU0356445.1"/>
    <property type="molecule type" value="Genomic_DNA"/>
</dbReference>
<gene>
    <name evidence="1" type="ORF">RS130_23360</name>
</gene>
<dbReference type="Proteomes" id="UP001247805">
    <property type="component" value="Unassembled WGS sequence"/>
</dbReference>
<dbReference type="RefSeq" id="WP_316027929.1">
    <property type="nucleotide sequence ID" value="NZ_JAWDIO010000002.1"/>
</dbReference>
<evidence type="ECO:0008006" key="3">
    <source>
        <dbReference type="Google" id="ProtNLM"/>
    </source>
</evidence>
<name>A0ABU3T2F5_9ALTE</name>